<evidence type="ECO:0000313" key="1">
    <source>
        <dbReference type="EMBL" id="KAF2820178.1"/>
    </source>
</evidence>
<accession>A0A6A6ZH32</accession>
<sequence length="358" mass="40752">MNPDKLSFNLRATVKSSAVLSTVAGKLKLVNTQLRLFPWAKDFHLPSSVGMSLTAFPSELLSGICRNLGLYYDEDTDEPYYNNKNFQSLRLTCKDLYRKTTFDPCFPRPHLKSVLYVYEPGSIGLRPPQSWFYGEYEGTEDAICARQQPDSYSGSTQNVHILAQCFENLHHAKQLEKVVITTWAYHDVVLTALYLASFPLLGIQDLDVRGELLQQFIIYTLEKVSFRSVALTDGDWRDIAVDLLRLPRLAGINAAISLLQKTSVSLSVPLPPDFRRCSYMYGACARTKENVQRALRELVQCFHTGPARPHYSRTSSVRFVMVVSSYQEVRLYEPSDLLKRLKGMFVYTLVKKYAEGVE</sequence>
<reference evidence="1" key="1">
    <citation type="journal article" date="2020" name="Stud. Mycol.">
        <title>101 Dothideomycetes genomes: a test case for predicting lifestyles and emergence of pathogens.</title>
        <authorList>
            <person name="Haridas S."/>
            <person name="Albert R."/>
            <person name="Binder M."/>
            <person name="Bloem J."/>
            <person name="Labutti K."/>
            <person name="Salamov A."/>
            <person name="Andreopoulos B."/>
            <person name="Baker S."/>
            <person name="Barry K."/>
            <person name="Bills G."/>
            <person name="Bluhm B."/>
            <person name="Cannon C."/>
            <person name="Castanera R."/>
            <person name="Culley D."/>
            <person name="Daum C."/>
            <person name="Ezra D."/>
            <person name="Gonzalez J."/>
            <person name="Henrissat B."/>
            <person name="Kuo A."/>
            <person name="Liang C."/>
            <person name="Lipzen A."/>
            <person name="Lutzoni F."/>
            <person name="Magnuson J."/>
            <person name="Mondo S."/>
            <person name="Nolan M."/>
            <person name="Ohm R."/>
            <person name="Pangilinan J."/>
            <person name="Park H.-J."/>
            <person name="Ramirez L."/>
            <person name="Alfaro M."/>
            <person name="Sun H."/>
            <person name="Tritt A."/>
            <person name="Yoshinaga Y."/>
            <person name="Zwiers L.-H."/>
            <person name="Turgeon B."/>
            <person name="Goodwin S."/>
            <person name="Spatafora J."/>
            <person name="Crous P."/>
            <person name="Grigoriev I."/>
        </authorList>
    </citation>
    <scope>NUCLEOTIDE SEQUENCE</scope>
    <source>
        <strain evidence="1">CBS 113818</strain>
    </source>
</reference>
<organism evidence="1 2">
    <name type="scientific">Ophiobolus disseminans</name>
    <dbReference type="NCBI Taxonomy" id="1469910"/>
    <lineage>
        <taxon>Eukaryota</taxon>
        <taxon>Fungi</taxon>
        <taxon>Dikarya</taxon>
        <taxon>Ascomycota</taxon>
        <taxon>Pezizomycotina</taxon>
        <taxon>Dothideomycetes</taxon>
        <taxon>Pleosporomycetidae</taxon>
        <taxon>Pleosporales</taxon>
        <taxon>Pleosporineae</taxon>
        <taxon>Phaeosphaeriaceae</taxon>
        <taxon>Ophiobolus</taxon>
    </lineage>
</organism>
<dbReference type="Proteomes" id="UP000799424">
    <property type="component" value="Unassembled WGS sequence"/>
</dbReference>
<keyword evidence="2" id="KW-1185">Reference proteome</keyword>
<name>A0A6A6ZH32_9PLEO</name>
<dbReference type="AlphaFoldDB" id="A0A6A6ZH32"/>
<gene>
    <name evidence="1" type="ORF">CC86DRAFT_459710</name>
</gene>
<dbReference type="OrthoDB" id="3665747at2759"/>
<protein>
    <submittedName>
        <fullName evidence="1">Uncharacterized protein</fullName>
    </submittedName>
</protein>
<proteinExistence type="predicted"/>
<dbReference type="EMBL" id="MU006241">
    <property type="protein sequence ID" value="KAF2820178.1"/>
    <property type="molecule type" value="Genomic_DNA"/>
</dbReference>
<evidence type="ECO:0000313" key="2">
    <source>
        <dbReference type="Proteomes" id="UP000799424"/>
    </source>
</evidence>